<dbReference type="GO" id="GO:0000150">
    <property type="term" value="F:DNA strand exchange activity"/>
    <property type="evidence" value="ECO:0007669"/>
    <property type="project" value="InterPro"/>
</dbReference>
<dbReference type="SUPFAM" id="SSF53041">
    <property type="entry name" value="Resolvase-like"/>
    <property type="match status" value="1"/>
</dbReference>
<name>A0A850T0B8_9BACT</name>
<evidence type="ECO:0000259" key="1">
    <source>
        <dbReference type="SMART" id="SM00857"/>
    </source>
</evidence>
<dbReference type="SMART" id="SM00857">
    <property type="entry name" value="Resolvase"/>
    <property type="match status" value="1"/>
</dbReference>
<comment type="caution">
    <text evidence="2">The sequence shown here is derived from an EMBL/GenBank/DDBJ whole genome shotgun (WGS) entry which is preliminary data.</text>
</comment>
<feature type="domain" description="Resolvase/invertase-type recombinase catalytic" evidence="1">
    <location>
        <begin position="73"/>
        <end position="200"/>
    </location>
</feature>
<dbReference type="PANTHER" id="PTHR36172:SF1">
    <property type="entry name" value="RESOLVASE-RELATED"/>
    <property type="match status" value="1"/>
</dbReference>
<dbReference type="InterPro" id="IPR048046">
    <property type="entry name" value="Transpos_IS607"/>
</dbReference>
<dbReference type="NCBIfam" id="NF033518">
    <property type="entry name" value="transpos_IS607"/>
    <property type="match status" value="1"/>
</dbReference>
<proteinExistence type="predicted"/>
<evidence type="ECO:0000313" key="3">
    <source>
        <dbReference type="Proteomes" id="UP000553343"/>
    </source>
</evidence>
<reference evidence="2 3" key="1">
    <citation type="submission" date="2020-06" db="EMBL/GenBank/DDBJ databases">
        <title>High-quality draft genome of sulfate reducer Desulfobacter latus type strain AcrS2 isolated from marine sediment.</title>
        <authorList>
            <person name="Hoppe M."/>
            <person name="Larsen C.K."/>
            <person name="Marshall I.P.G."/>
            <person name="Schramm A."/>
            <person name="Marietou A.G."/>
        </authorList>
    </citation>
    <scope>NUCLEOTIDE SEQUENCE [LARGE SCALE GENOMIC DNA]</scope>
    <source>
        <strain evidence="2 3">AcRS2</strain>
    </source>
</reference>
<accession>A0A850T0B8</accession>
<dbReference type="InterPro" id="IPR036162">
    <property type="entry name" value="Resolvase-like_N_sf"/>
</dbReference>
<keyword evidence="3" id="KW-1185">Reference proteome</keyword>
<evidence type="ECO:0000313" key="2">
    <source>
        <dbReference type="EMBL" id="NWH06974.1"/>
    </source>
</evidence>
<dbReference type="InterPro" id="IPR006119">
    <property type="entry name" value="Resolv_N"/>
</dbReference>
<sequence>MSEWGVIYLIYQYIFWYPFLMKKLSEYAKEHGIHYKTAHVHFKKGLIPGAYQLPTGTIVIPDSYQRPEGVKRTAVYARVSSSQNKNNLESQASRVSQFCLAKGWIVNQIVKECASGLNDKRPKLIKLLLDKSINRIVVEHTDKLTRFGLNYIIKLYPGEIIIINEVIEDEQDLMQDFVSLVTSFCARLYGKRKSKRKTEQLINELSK</sequence>
<dbReference type="Pfam" id="PF00239">
    <property type="entry name" value="Resolvase"/>
    <property type="match status" value="1"/>
</dbReference>
<dbReference type="PANTHER" id="PTHR36172">
    <property type="match status" value="1"/>
</dbReference>
<dbReference type="Proteomes" id="UP000553343">
    <property type="component" value="Unassembled WGS sequence"/>
</dbReference>
<dbReference type="Gene3D" id="3.40.50.1390">
    <property type="entry name" value="Resolvase, N-terminal catalytic domain"/>
    <property type="match status" value="1"/>
</dbReference>
<protein>
    <submittedName>
        <fullName evidence="2">IS607 family transposase</fullName>
    </submittedName>
</protein>
<organism evidence="2 3">
    <name type="scientific">Desulfobacter latus</name>
    <dbReference type="NCBI Taxonomy" id="2292"/>
    <lineage>
        <taxon>Bacteria</taxon>
        <taxon>Pseudomonadati</taxon>
        <taxon>Thermodesulfobacteriota</taxon>
        <taxon>Desulfobacteria</taxon>
        <taxon>Desulfobacterales</taxon>
        <taxon>Desulfobacteraceae</taxon>
        <taxon>Desulfobacter</taxon>
    </lineage>
</organism>
<dbReference type="Gene3D" id="1.10.287.2170">
    <property type="match status" value="1"/>
</dbReference>
<gene>
    <name evidence="2" type="ORF">HXW94_18690</name>
</gene>
<dbReference type="GO" id="GO:0003677">
    <property type="term" value="F:DNA binding"/>
    <property type="evidence" value="ECO:0007669"/>
    <property type="project" value="InterPro"/>
</dbReference>
<dbReference type="EMBL" id="JACADJ010000166">
    <property type="protein sequence ID" value="NWH06974.1"/>
    <property type="molecule type" value="Genomic_DNA"/>
</dbReference>
<dbReference type="InterPro" id="IPR051491">
    <property type="entry name" value="Recombinase/Transposase-rel"/>
</dbReference>
<dbReference type="AlphaFoldDB" id="A0A850T0B8"/>